<dbReference type="AlphaFoldDB" id="A0A1Q9DZX5"/>
<evidence type="ECO:0000313" key="1">
    <source>
        <dbReference type="EMBL" id="OLQ00712.1"/>
    </source>
</evidence>
<accession>A0A1Q9DZX5</accession>
<dbReference type="EMBL" id="LSRX01000319">
    <property type="protein sequence ID" value="OLQ00712.1"/>
    <property type="molecule type" value="Genomic_DNA"/>
</dbReference>
<keyword evidence="2" id="KW-1185">Reference proteome</keyword>
<organism evidence="1 2">
    <name type="scientific">Symbiodinium microadriaticum</name>
    <name type="common">Dinoflagellate</name>
    <name type="synonym">Zooxanthella microadriatica</name>
    <dbReference type="NCBI Taxonomy" id="2951"/>
    <lineage>
        <taxon>Eukaryota</taxon>
        <taxon>Sar</taxon>
        <taxon>Alveolata</taxon>
        <taxon>Dinophyceae</taxon>
        <taxon>Suessiales</taxon>
        <taxon>Symbiodiniaceae</taxon>
        <taxon>Symbiodinium</taxon>
    </lineage>
</organism>
<gene>
    <name evidence="1" type="ORF">AK812_SmicGene16595</name>
</gene>
<proteinExistence type="predicted"/>
<protein>
    <submittedName>
        <fullName evidence="1">Uncharacterized protein</fullName>
    </submittedName>
</protein>
<evidence type="ECO:0000313" key="2">
    <source>
        <dbReference type="Proteomes" id="UP000186817"/>
    </source>
</evidence>
<dbReference type="Proteomes" id="UP000186817">
    <property type="component" value="Unassembled WGS sequence"/>
</dbReference>
<comment type="caution">
    <text evidence="1">The sequence shown here is derived from an EMBL/GenBank/DDBJ whole genome shotgun (WGS) entry which is preliminary data.</text>
</comment>
<sequence length="164" mass="18546">MGSGLSWLKVSMLEFGGLARSCPHLRRRIGSLRCFESISMAQDIALRDCAKQEQKEHRIEAAAEVASAFAALRAEASATFAARKAVRALPLDLGCFWSQEDLARPFVEISLQEFLRLKQLEHAHCEELIRYCPTAAREKVNNYDAKHKVVQFQPKVLELAKEFK</sequence>
<name>A0A1Q9DZX5_SYMMI</name>
<reference evidence="1 2" key="1">
    <citation type="submission" date="2016-02" db="EMBL/GenBank/DDBJ databases">
        <title>Genome analysis of coral dinoflagellate symbionts highlights evolutionary adaptations to a symbiotic lifestyle.</title>
        <authorList>
            <person name="Aranda M."/>
            <person name="Li Y."/>
            <person name="Liew Y.J."/>
            <person name="Baumgarten S."/>
            <person name="Simakov O."/>
            <person name="Wilson M."/>
            <person name="Piel J."/>
            <person name="Ashoor H."/>
            <person name="Bougouffa S."/>
            <person name="Bajic V.B."/>
            <person name="Ryu T."/>
            <person name="Ravasi T."/>
            <person name="Bayer T."/>
            <person name="Micklem G."/>
            <person name="Kim H."/>
            <person name="Bhak J."/>
            <person name="Lajeunesse T.C."/>
            <person name="Voolstra C.R."/>
        </authorList>
    </citation>
    <scope>NUCLEOTIDE SEQUENCE [LARGE SCALE GENOMIC DNA]</scope>
    <source>
        <strain evidence="1 2">CCMP2467</strain>
    </source>
</reference>